<feature type="coiled-coil region" evidence="1">
    <location>
        <begin position="623"/>
        <end position="679"/>
    </location>
</feature>
<evidence type="ECO:0000256" key="2">
    <source>
        <dbReference type="SAM" id="MobiDB-lite"/>
    </source>
</evidence>
<accession>A0A1V8T9I2</accession>
<feature type="region of interest" description="Disordered" evidence="2">
    <location>
        <begin position="247"/>
        <end position="269"/>
    </location>
</feature>
<organism evidence="3 4">
    <name type="scientific">Cryoendolithus antarcticus</name>
    <dbReference type="NCBI Taxonomy" id="1507870"/>
    <lineage>
        <taxon>Eukaryota</taxon>
        <taxon>Fungi</taxon>
        <taxon>Dikarya</taxon>
        <taxon>Ascomycota</taxon>
        <taxon>Pezizomycotina</taxon>
        <taxon>Dothideomycetes</taxon>
        <taxon>Dothideomycetidae</taxon>
        <taxon>Cladosporiales</taxon>
        <taxon>Cladosporiaceae</taxon>
        <taxon>Cryoendolithus</taxon>
    </lineage>
</organism>
<evidence type="ECO:0000256" key="1">
    <source>
        <dbReference type="SAM" id="Coils"/>
    </source>
</evidence>
<gene>
    <name evidence="3" type="ORF">B0A48_06848</name>
</gene>
<feature type="compositionally biased region" description="Basic and acidic residues" evidence="2">
    <location>
        <begin position="260"/>
        <end position="269"/>
    </location>
</feature>
<evidence type="ECO:0000313" key="4">
    <source>
        <dbReference type="Proteomes" id="UP000192596"/>
    </source>
</evidence>
<evidence type="ECO:0000313" key="3">
    <source>
        <dbReference type="EMBL" id="OQO08055.1"/>
    </source>
</evidence>
<proteinExistence type="predicted"/>
<dbReference type="EMBL" id="NAJO01000013">
    <property type="protein sequence ID" value="OQO08055.1"/>
    <property type="molecule type" value="Genomic_DNA"/>
</dbReference>
<keyword evidence="1" id="KW-0175">Coiled coil</keyword>
<dbReference type="InParanoid" id="A0A1V8T9I2"/>
<protein>
    <submittedName>
        <fullName evidence="3">Uncharacterized protein</fullName>
    </submittedName>
</protein>
<keyword evidence="4" id="KW-1185">Reference proteome</keyword>
<reference evidence="4" key="1">
    <citation type="submission" date="2017-03" db="EMBL/GenBank/DDBJ databases">
        <title>Genomes of endolithic fungi from Antarctica.</title>
        <authorList>
            <person name="Coleine C."/>
            <person name="Masonjones S."/>
            <person name="Stajich J.E."/>
        </authorList>
    </citation>
    <scope>NUCLEOTIDE SEQUENCE [LARGE SCALE GENOMIC DNA]</scope>
    <source>
        <strain evidence="4">CCFEE 5527</strain>
    </source>
</reference>
<dbReference type="Proteomes" id="UP000192596">
    <property type="component" value="Unassembled WGS sequence"/>
</dbReference>
<name>A0A1V8T9I2_9PEZI</name>
<comment type="caution">
    <text evidence="3">The sequence shown here is derived from an EMBL/GenBank/DDBJ whole genome shotgun (WGS) entry which is preliminary data.</text>
</comment>
<dbReference type="OrthoDB" id="4478691at2759"/>
<sequence>MKSLYARSSAATSLARVTNSRNSSNTSYLHICASTTSTARYKRRLLPIQPPQTSILLVVDKVICAQLFVVDVSDTRRLPISTDIDDKVGLQGLYAILQDEREVHSHSRHKANVVIADSADPALCLLGTVFIVQSGTFGGTFNEEARAEIEDPKAFAAELTAGHGEARLPSASVVDAWPEEHDFVDLKAKLRREVKERLYLGREEEWYMLEVTKVLFEVGVLIRIGIKMAEASVESPRRMANISDETKTYIPAGGSPTRNAESDLREASQREHVTVSDYVPVDPSTIKISKLNLENSPIQPWTPFFDRKLGYLAPAEVDKRIEEVNAEIDNEDTSPRARVLWLYYQSSMQMYKAFEEPYNVIATVEEELATYLKRREAMTARAREIELYALDKALIELYSRWGDYLADVFKVMRRRLKDNPRYVTDLRTEMLREQDFAETRAKGDPEVYHSTLWRLPLHKDIMDASIGLGGKVNDYTVWADIIKHYAVRNTLLHARLDELVKTRAWDDLGKRCDEDLKICEGLLDPVTQAKELHICRTTVLAYKEMWVARDGPNERYETHSIITKAKEEGFGNLEDLKLVARAKRDKGEDEARKMIDKFVQRDKDAERMRDAQLLPAKPKDSEEVKLRNKIANLEAAFAALNKKRVEPLERQIEEMQAENKALRQEIEELKQGKAGQSSEQL</sequence>
<dbReference type="AlphaFoldDB" id="A0A1V8T9I2"/>